<accession>A0ABD0MQT1</accession>
<proteinExistence type="predicted"/>
<evidence type="ECO:0000313" key="1">
    <source>
        <dbReference type="EMBL" id="KAL0152399.1"/>
    </source>
</evidence>
<comment type="caution">
    <text evidence="1">The sequence shown here is derived from an EMBL/GenBank/DDBJ whole genome shotgun (WGS) entry which is preliminary data.</text>
</comment>
<sequence>MVAPRDEAPSWQGARWVASCVMHRHGIPLGEVVAPVPDDPDPEPVYVQPNQQAIQACQRAFTPYRNSRSYEIPSVYLLVELVITTCELGVFWELRLVHMTGVPADRRRLCLGADSVAIIKHNSESEDVNSSE</sequence>
<dbReference type="AlphaFoldDB" id="A0ABD0MQT1"/>
<protein>
    <submittedName>
        <fullName evidence="1">Uncharacterized protein</fullName>
    </submittedName>
</protein>
<organism evidence="1 2">
    <name type="scientific">Cirrhinus mrigala</name>
    <name type="common">Mrigala</name>
    <dbReference type="NCBI Taxonomy" id="683832"/>
    <lineage>
        <taxon>Eukaryota</taxon>
        <taxon>Metazoa</taxon>
        <taxon>Chordata</taxon>
        <taxon>Craniata</taxon>
        <taxon>Vertebrata</taxon>
        <taxon>Euteleostomi</taxon>
        <taxon>Actinopterygii</taxon>
        <taxon>Neopterygii</taxon>
        <taxon>Teleostei</taxon>
        <taxon>Ostariophysi</taxon>
        <taxon>Cypriniformes</taxon>
        <taxon>Cyprinidae</taxon>
        <taxon>Labeoninae</taxon>
        <taxon>Labeonini</taxon>
        <taxon>Cirrhinus</taxon>
    </lineage>
</organism>
<evidence type="ECO:0000313" key="2">
    <source>
        <dbReference type="Proteomes" id="UP001529510"/>
    </source>
</evidence>
<name>A0ABD0MQT1_CIRMR</name>
<gene>
    <name evidence="1" type="ORF">M9458_052122</name>
</gene>
<dbReference type="Proteomes" id="UP001529510">
    <property type="component" value="Unassembled WGS sequence"/>
</dbReference>
<dbReference type="EMBL" id="JAMKFB020000189">
    <property type="protein sequence ID" value="KAL0152399.1"/>
    <property type="molecule type" value="Genomic_DNA"/>
</dbReference>
<reference evidence="1 2" key="1">
    <citation type="submission" date="2024-05" db="EMBL/GenBank/DDBJ databases">
        <title>Genome sequencing and assembly of Indian major carp, Cirrhinus mrigala (Hamilton, 1822).</title>
        <authorList>
            <person name="Mohindra V."/>
            <person name="Chowdhury L.M."/>
            <person name="Lal K."/>
            <person name="Jena J.K."/>
        </authorList>
    </citation>
    <scope>NUCLEOTIDE SEQUENCE [LARGE SCALE GENOMIC DNA]</scope>
    <source>
        <strain evidence="1">CM1030</strain>
        <tissue evidence="1">Blood</tissue>
    </source>
</reference>
<keyword evidence="2" id="KW-1185">Reference proteome</keyword>